<dbReference type="InterPro" id="IPR036705">
    <property type="entry name" value="Ribosyl_crysJ1_sf"/>
</dbReference>
<dbReference type="Proteomes" id="UP001220456">
    <property type="component" value="Unassembled WGS sequence"/>
</dbReference>
<protein>
    <submittedName>
        <fullName evidence="2">ADP-ribosylglycohydrolase family protein</fullName>
    </submittedName>
</protein>
<proteinExistence type="predicted"/>
<evidence type="ECO:0000256" key="1">
    <source>
        <dbReference type="SAM" id="MobiDB-lite"/>
    </source>
</evidence>
<comment type="caution">
    <text evidence="2">The sequence shown here is derived from an EMBL/GenBank/DDBJ whole genome shotgun (WGS) entry which is preliminary data.</text>
</comment>
<keyword evidence="3" id="KW-1185">Reference proteome</keyword>
<dbReference type="Gene3D" id="1.10.4080.10">
    <property type="entry name" value="ADP-ribosylation/Crystallin J1"/>
    <property type="match status" value="1"/>
</dbReference>
<organism evidence="2 3">
    <name type="scientific">Arthrobacter vasquezii</name>
    <dbReference type="NCBI Taxonomy" id="2977629"/>
    <lineage>
        <taxon>Bacteria</taxon>
        <taxon>Bacillati</taxon>
        <taxon>Actinomycetota</taxon>
        <taxon>Actinomycetes</taxon>
        <taxon>Micrococcales</taxon>
        <taxon>Micrococcaceae</taxon>
        <taxon>Arthrobacter</taxon>
    </lineage>
</organism>
<dbReference type="InterPro" id="IPR005502">
    <property type="entry name" value="Ribosyl_crysJ1"/>
</dbReference>
<evidence type="ECO:0000313" key="2">
    <source>
        <dbReference type="EMBL" id="MDF9278089.1"/>
    </source>
</evidence>
<evidence type="ECO:0000313" key="3">
    <source>
        <dbReference type="Proteomes" id="UP001220456"/>
    </source>
</evidence>
<name>A0ABT6CVI9_9MICC</name>
<sequence length="317" mass="32170">MTSSECFPPALRSRITGSILACALGEAAAGSPDASVFGDATALTLYTVDGMTEALEWANDGVAADETACLWLAYLRWLGTQGEAPPSSAPAPPARWIDRQDVLHTRRHSDAASIRALRSGEMGSRQRPLETDDDGPGALQRSAPFGLIANVPPAMVEKLTLDAAAITHGNPAARIPAAVFAGLIHAIAHRELSLSDAVAEAAAHAAALGSTDLSVQLTSPDAGALPTASPTAGNILCEAIRLVLATATDDDAAHVSAFLAAAAEQDAPAARVTGAVAGAIIGALHGRDVLPAAAIDQLTGARAVEELAGRFASEMGA</sequence>
<gene>
    <name evidence="2" type="ORF">P4U43_09845</name>
</gene>
<dbReference type="Pfam" id="PF03747">
    <property type="entry name" value="ADP_ribosyl_GH"/>
    <property type="match status" value="1"/>
</dbReference>
<reference evidence="2 3" key="1">
    <citation type="journal article" date="2023" name="Int. J. Syst. Evol. Microbiol.">
        <title>Arthrobacter vasquezii sp. nov., isolated from a soil sample from Union Glacier, Antarctica.</title>
        <authorList>
            <person name="Valenzuela-Ibaceta F."/>
            <person name="Carrasco V."/>
            <person name="Lagos-Moraga S."/>
            <person name="Dietz-Vargas C."/>
            <person name="Navarro C.A."/>
            <person name="Perez-Donoso J.M."/>
        </authorList>
    </citation>
    <scope>NUCLEOTIDE SEQUENCE [LARGE SCALE GENOMIC DNA]</scope>
    <source>
        <strain evidence="2 3">EH-1B-1</strain>
    </source>
</reference>
<dbReference type="EMBL" id="JAROKN010000023">
    <property type="protein sequence ID" value="MDF9278089.1"/>
    <property type="molecule type" value="Genomic_DNA"/>
</dbReference>
<accession>A0ABT6CVI9</accession>
<dbReference type="RefSeq" id="WP_277358581.1">
    <property type="nucleotide sequence ID" value="NZ_JAROKN010000023.1"/>
</dbReference>
<dbReference type="SUPFAM" id="SSF101478">
    <property type="entry name" value="ADP-ribosylglycohydrolase"/>
    <property type="match status" value="1"/>
</dbReference>
<feature type="region of interest" description="Disordered" evidence="1">
    <location>
        <begin position="116"/>
        <end position="138"/>
    </location>
</feature>